<evidence type="ECO:0000256" key="4">
    <source>
        <dbReference type="ARBA" id="ARBA00023136"/>
    </source>
</evidence>
<keyword evidence="3 5" id="KW-1133">Transmembrane helix</keyword>
<keyword evidence="4 5" id="KW-0472">Membrane</keyword>
<feature type="domain" description="Lipopolysaccharide assembly protein A" evidence="6">
    <location>
        <begin position="39"/>
        <end position="74"/>
    </location>
</feature>
<evidence type="ECO:0000313" key="8">
    <source>
        <dbReference type="Proteomes" id="UP001592531"/>
    </source>
</evidence>
<dbReference type="EMBL" id="JBHFAB010000014">
    <property type="protein sequence ID" value="MFC1418936.1"/>
    <property type="molecule type" value="Genomic_DNA"/>
</dbReference>
<evidence type="ECO:0000313" key="7">
    <source>
        <dbReference type="EMBL" id="MFC1418936.1"/>
    </source>
</evidence>
<feature type="transmembrane region" description="Helical" evidence="5">
    <location>
        <begin position="20"/>
        <end position="37"/>
    </location>
</feature>
<evidence type="ECO:0000256" key="5">
    <source>
        <dbReference type="SAM" id="Phobius"/>
    </source>
</evidence>
<comment type="caution">
    <text evidence="7">The sequence shown here is derived from an EMBL/GenBank/DDBJ whole genome shotgun (WGS) entry which is preliminary data.</text>
</comment>
<evidence type="ECO:0000259" key="6">
    <source>
        <dbReference type="Pfam" id="PF06305"/>
    </source>
</evidence>
<dbReference type="Proteomes" id="UP001592531">
    <property type="component" value="Unassembled WGS sequence"/>
</dbReference>
<evidence type="ECO:0000256" key="3">
    <source>
        <dbReference type="ARBA" id="ARBA00022989"/>
    </source>
</evidence>
<feature type="transmembrane region" description="Helical" evidence="5">
    <location>
        <begin position="57"/>
        <end position="75"/>
    </location>
</feature>
<organism evidence="7 8">
    <name type="scientific">Streptacidiphilus cavernicola</name>
    <dbReference type="NCBI Taxonomy" id="3342716"/>
    <lineage>
        <taxon>Bacteria</taxon>
        <taxon>Bacillati</taxon>
        <taxon>Actinomycetota</taxon>
        <taxon>Actinomycetes</taxon>
        <taxon>Kitasatosporales</taxon>
        <taxon>Streptomycetaceae</taxon>
        <taxon>Streptacidiphilus</taxon>
    </lineage>
</organism>
<name>A0ABV6VYW0_9ACTN</name>
<gene>
    <name evidence="7" type="ORF">ACEZDE_20210</name>
</gene>
<protein>
    <submittedName>
        <fullName evidence="7">LapA family protein</fullName>
    </submittedName>
</protein>
<evidence type="ECO:0000256" key="2">
    <source>
        <dbReference type="ARBA" id="ARBA00022692"/>
    </source>
</evidence>
<proteinExistence type="predicted"/>
<reference evidence="7 8" key="1">
    <citation type="submission" date="2024-09" db="EMBL/GenBank/DDBJ databases">
        <authorList>
            <person name="Lee S.D."/>
        </authorList>
    </citation>
    <scope>NUCLEOTIDE SEQUENCE [LARGE SCALE GENOMIC DNA]</scope>
    <source>
        <strain evidence="7 8">N8-3</strain>
    </source>
</reference>
<keyword evidence="8" id="KW-1185">Reference proteome</keyword>
<dbReference type="RefSeq" id="WP_380537726.1">
    <property type="nucleotide sequence ID" value="NZ_JBHFAB010000014.1"/>
</dbReference>
<dbReference type="Pfam" id="PF06305">
    <property type="entry name" value="LapA_dom"/>
    <property type="match status" value="1"/>
</dbReference>
<accession>A0ABV6VYW0</accession>
<keyword evidence="1" id="KW-1003">Cell membrane</keyword>
<sequence>MAKNSGATTERKIAGVPINTRTIVIVVVAILAVWFILMNTASVKIHLWGLSTFSAPLWIVLLVMIVVGALLGWALRRYRDRADSK</sequence>
<dbReference type="InterPro" id="IPR010445">
    <property type="entry name" value="LapA_dom"/>
</dbReference>
<keyword evidence="2 5" id="KW-0812">Transmembrane</keyword>
<evidence type="ECO:0000256" key="1">
    <source>
        <dbReference type="ARBA" id="ARBA00022475"/>
    </source>
</evidence>